<evidence type="ECO:0000313" key="8">
    <source>
        <dbReference type="Proteomes" id="UP000474718"/>
    </source>
</evidence>
<feature type="signal peptide" evidence="3">
    <location>
        <begin position="1"/>
        <end position="26"/>
    </location>
</feature>
<dbReference type="EMBL" id="FQVY01000002">
    <property type="protein sequence ID" value="SHG10628.1"/>
    <property type="molecule type" value="Genomic_DNA"/>
</dbReference>
<dbReference type="SMART" id="SM00034">
    <property type="entry name" value="CLECT"/>
    <property type="match status" value="1"/>
</dbReference>
<dbReference type="PANTHER" id="PTHR22803">
    <property type="entry name" value="MANNOSE, PHOSPHOLIPASE, LECTIN RECEPTOR RELATED"/>
    <property type="match status" value="1"/>
</dbReference>
<dbReference type="InterPro" id="IPR016186">
    <property type="entry name" value="C-type_lectin-like/link_sf"/>
</dbReference>
<dbReference type="AlphaFoldDB" id="A0AAQ1MDK7"/>
<dbReference type="Gene3D" id="3.10.100.10">
    <property type="entry name" value="Mannose-Binding Protein A, subunit A"/>
    <property type="match status" value="1"/>
</dbReference>
<evidence type="ECO:0000313" key="7">
    <source>
        <dbReference type="Proteomes" id="UP000184089"/>
    </source>
</evidence>
<evidence type="ECO:0000256" key="3">
    <source>
        <dbReference type="SAM" id="SignalP"/>
    </source>
</evidence>
<gene>
    <name evidence="5" type="ORF">GT747_04610</name>
    <name evidence="6" type="ORF">SAMN05444424_1494</name>
</gene>
<protein>
    <submittedName>
        <fullName evidence="6">Lectin C-type domain-containing protein</fullName>
    </submittedName>
</protein>
<feature type="coiled-coil region" evidence="1">
    <location>
        <begin position="1016"/>
        <end position="1063"/>
    </location>
</feature>
<dbReference type="InterPro" id="IPR041248">
    <property type="entry name" value="YDG"/>
</dbReference>
<evidence type="ECO:0000313" key="5">
    <source>
        <dbReference type="EMBL" id="MZL69051.1"/>
    </source>
</evidence>
<sequence length="1128" mass="121957">MKMQKRLLCIALALVLAVGNLPVALAEGEPSVTFTIGIEPGYANEVQQGESGYQNGYHTYTFPQLEVTQPGNQPIKSVVVQFSRAIQSGDAIQAANPAAAGITSVSAGGWVTNCVLTSASGLSAQQWQDYLRQNLQVRLTNTSNVVRSLRFSVSVEQLDSVYHYNEDNGHYYLAVPTAVNWPTAYQLASQQSYLGRQGYLVTITSQAEHDFVYSLIGTNCWTGATCLDDYTGHPGSYGSAKADYYWVTGPEAGQLMWSGAYKQTTPNNPESSKMYTNWSTGEPNNASGEQCMHFYSTVQGQWNDFSQNTNCAYVVEFGGLEGDSEGVTDTSSTTDMALDMTGKTLGVNCSDITYGGAVVPSTNVNGKPFEEEVHYTYYKKQPDGSFVKVEGTPSDAGTYKVEVTKPDDATYTGSSKTFTIYPKAITAADLGISPTVKPYDGTNQFLGSVSIASAVAGDELSIQFDSSSGYNSPEVADADTITLSGLTLAGADAGNYTLEPDRLEVAGSITPREVWVGPTADPSEKKVGEAIPRYGVQWLQKPSARAAAADPFARPVSDLGTPSFTCQNSAGVELSETSPAGTYYLCVVGFTDGNAVWQNPNYQVHLVNPATVVVTQDQGGYQITGERKNNSGWFTGPVTAAPTDESDYRQIADLLAGSPAAWGSEWVVTGDGVHRLQLQLKKEDTGAVTEPADEVVKIDATAPVLDGERDISAAYRDGKDHPALPPMGGFERVYNTPIDLSVRAADATSGLASIQYALHPTADPAEVYTPTAQEWRSDLTPDGDGKIAIPFTSDFRGIVYLKAVDVTGNETVVACPLLVDLTPPAVSGVQDGGVYYVKKDLQVSDFNLQQVIVIQDGMIVHQATAGQGQEQVDLTLPSGGEPADYTVLAYDKAGHVTEYKVSTRPIGEIPAPIEDVTPDTVTGDDREDIESVKEKAEEVKNDPDASEEQKEELQEIIDRCDELLDKLDEVKEKIEEVKRPDGGSEPLDPGTVDKDNKDDAQQVVDKIEDLLDGEDSHLTEEERKDLEDLRDQLEDAIDQVEEVEQLEEDLRRLPEDLRDATAEEQRDILDRYSQLSERQKEMMDPALRERVEALSVYTGDATAPLGWGLLAALGALVLTAAGKRRREG</sequence>
<dbReference type="Pfam" id="PF18657">
    <property type="entry name" value="YDG"/>
    <property type="match status" value="1"/>
</dbReference>
<reference evidence="6" key="1">
    <citation type="submission" date="2016-11" db="EMBL/GenBank/DDBJ databases">
        <authorList>
            <person name="Varghese N."/>
            <person name="Submissions S."/>
        </authorList>
    </citation>
    <scope>NUCLEOTIDE SEQUENCE</scope>
    <source>
        <strain evidence="6">DSM 4029</strain>
    </source>
</reference>
<dbReference type="EMBL" id="WWVX01000002">
    <property type="protein sequence ID" value="MZL69051.1"/>
    <property type="molecule type" value="Genomic_DNA"/>
</dbReference>
<reference evidence="7" key="2">
    <citation type="submission" date="2016-11" db="EMBL/GenBank/DDBJ databases">
        <authorList>
            <person name="Jaros S."/>
            <person name="Januszkiewicz K."/>
            <person name="Wedrychowicz H."/>
        </authorList>
    </citation>
    <scope>NUCLEOTIDE SEQUENCE [LARGE SCALE GENOMIC DNA]</scope>
    <source>
        <strain evidence="7">DSM 4029</strain>
    </source>
</reference>
<organism evidence="6 7">
    <name type="scientific">Bittarella massiliensis</name>
    <name type="common">ex Durand et al. 2017</name>
    <dbReference type="NCBI Taxonomy" id="1720313"/>
    <lineage>
        <taxon>Bacteria</taxon>
        <taxon>Bacillati</taxon>
        <taxon>Bacillota</taxon>
        <taxon>Clostridia</taxon>
        <taxon>Eubacteriales</taxon>
        <taxon>Oscillospiraceae</taxon>
        <taxon>Bittarella (ex Durand et al. 2017)</taxon>
    </lineage>
</organism>
<dbReference type="InterPro" id="IPR001304">
    <property type="entry name" value="C-type_lectin-like"/>
</dbReference>
<evidence type="ECO:0000256" key="2">
    <source>
        <dbReference type="SAM" id="MobiDB-lite"/>
    </source>
</evidence>
<dbReference type="CDD" id="cd00037">
    <property type="entry name" value="CLECT"/>
    <property type="match status" value="1"/>
</dbReference>
<evidence type="ECO:0000313" key="6">
    <source>
        <dbReference type="EMBL" id="SHG10628.1"/>
    </source>
</evidence>
<dbReference type="SUPFAM" id="SSF56436">
    <property type="entry name" value="C-type lectin-like"/>
    <property type="match status" value="1"/>
</dbReference>
<dbReference type="Proteomes" id="UP000474718">
    <property type="component" value="Unassembled WGS sequence"/>
</dbReference>
<name>A0AAQ1MDK7_9FIRM</name>
<dbReference type="InterPro" id="IPR016187">
    <property type="entry name" value="CTDL_fold"/>
</dbReference>
<keyword evidence="8" id="KW-1185">Reference proteome</keyword>
<dbReference type="InterPro" id="IPR050111">
    <property type="entry name" value="C-type_lectin/snaclec_domain"/>
</dbReference>
<dbReference type="Pfam" id="PF00059">
    <property type="entry name" value="Lectin_C"/>
    <property type="match status" value="1"/>
</dbReference>
<reference evidence="5 8" key="3">
    <citation type="journal article" date="2019" name="Nat. Med.">
        <title>A library of human gut bacterial isolates paired with longitudinal multiomics data enables mechanistic microbiome research.</title>
        <authorList>
            <person name="Poyet M."/>
            <person name="Groussin M."/>
            <person name="Gibbons S.M."/>
            <person name="Avila-Pacheco J."/>
            <person name="Jiang X."/>
            <person name="Kearney S.M."/>
            <person name="Perrotta A.R."/>
            <person name="Berdy B."/>
            <person name="Zhao S."/>
            <person name="Lieberman T.D."/>
            <person name="Swanson P.K."/>
            <person name="Smith M."/>
            <person name="Roesemann S."/>
            <person name="Alexander J.E."/>
            <person name="Rich S.A."/>
            <person name="Livny J."/>
            <person name="Vlamakis H."/>
            <person name="Clish C."/>
            <person name="Bullock K."/>
            <person name="Deik A."/>
            <person name="Scott J."/>
            <person name="Pierce K.A."/>
            <person name="Xavier R.J."/>
            <person name="Alm E.J."/>
        </authorList>
    </citation>
    <scope>NUCLEOTIDE SEQUENCE [LARGE SCALE GENOMIC DNA]</scope>
    <source>
        <strain evidence="5 8">BIOML-A2</strain>
    </source>
</reference>
<dbReference type="RefSeq" id="WP_021657947.1">
    <property type="nucleotide sequence ID" value="NZ_FQVY01000002.1"/>
</dbReference>
<feature type="domain" description="C-type lectin" evidence="4">
    <location>
        <begin position="167"/>
        <end position="316"/>
    </location>
</feature>
<dbReference type="PROSITE" id="PS50041">
    <property type="entry name" value="C_TYPE_LECTIN_2"/>
    <property type="match status" value="1"/>
</dbReference>
<keyword evidence="1" id="KW-0175">Coiled coil</keyword>
<proteinExistence type="predicted"/>
<dbReference type="Proteomes" id="UP000184089">
    <property type="component" value="Unassembled WGS sequence"/>
</dbReference>
<feature type="region of interest" description="Disordered" evidence="2">
    <location>
        <begin position="974"/>
        <end position="998"/>
    </location>
</feature>
<evidence type="ECO:0000256" key="1">
    <source>
        <dbReference type="SAM" id="Coils"/>
    </source>
</evidence>
<feature type="chain" id="PRO_5042939546" evidence="3">
    <location>
        <begin position="27"/>
        <end position="1128"/>
    </location>
</feature>
<evidence type="ECO:0000259" key="4">
    <source>
        <dbReference type="PROSITE" id="PS50041"/>
    </source>
</evidence>
<accession>A0AAQ1MDK7</accession>
<comment type="caution">
    <text evidence="6">The sequence shown here is derived from an EMBL/GenBank/DDBJ whole genome shotgun (WGS) entry which is preliminary data.</text>
</comment>
<keyword evidence="3" id="KW-0732">Signal</keyword>